<dbReference type="InterPro" id="IPR010723">
    <property type="entry name" value="HemN_C"/>
</dbReference>
<dbReference type="InterPro" id="IPR058240">
    <property type="entry name" value="rSAM_sf"/>
</dbReference>
<comment type="pathway">
    <text evidence="2 14">Porphyrin-containing compound metabolism; protoporphyrin-IX biosynthesis; protoporphyrinogen-IX from coproporphyrinogen-III (AdoMet route): step 1/1.</text>
</comment>
<dbReference type="Proteomes" id="UP000588068">
    <property type="component" value="Unassembled WGS sequence"/>
</dbReference>
<evidence type="ECO:0000256" key="12">
    <source>
        <dbReference type="ARBA" id="ARBA00023244"/>
    </source>
</evidence>
<evidence type="ECO:0000256" key="11">
    <source>
        <dbReference type="ARBA" id="ARBA00023014"/>
    </source>
</evidence>
<feature type="binding site" evidence="16">
    <location>
        <position position="72"/>
    </location>
    <ligand>
        <name>[4Fe-4S] cluster</name>
        <dbReference type="ChEBI" id="CHEBI:49883"/>
        <note>4Fe-4S-S-AdoMet</note>
    </ligand>
</feature>
<name>A0A841HIJ5_9GAMM</name>
<proteinExistence type="inferred from homology"/>
<evidence type="ECO:0000256" key="2">
    <source>
        <dbReference type="ARBA" id="ARBA00004785"/>
    </source>
</evidence>
<dbReference type="EC" id="1.3.98.3" evidence="14"/>
<evidence type="ECO:0000259" key="17">
    <source>
        <dbReference type="PROSITE" id="PS51918"/>
    </source>
</evidence>
<evidence type="ECO:0000313" key="19">
    <source>
        <dbReference type="Proteomes" id="UP000588068"/>
    </source>
</evidence>
<evidence type="ECO:0000256" key="9">
    <source>
        <dbReference type="ARBA" id="ARBA00023002"/>
    </source>
</evidence>
<dbReference type="PANTHER" id="PTHR13932">
    <property type="entry name" value="COPROPORPHYRINIGEN III OXIDASE"/>
    <property type="match status" value="1"/>
</dbReference>
<dbReference type="Gene3D" id="3.30.750.200">
    <property type="match status" value="1"/>
</dbReference>
<evidence type="ECO:0000256" key="15">
    <source>
        <dbReference type="PIRSR" id="PIRSR000167-1"/>
    </source>
</evidence>
<dbReference type="GO" id="GO:0005737">
    <property type="term" value="C:cytoplasm"/>
    <property type="evidence" value="ECO:0007669"/>
    <property type="project" value="UniProtKB-SubCell"/>
</dbReference>
<dbReference type="GO" id="GO:0051989">
    <property type="term" value="F:coproporphyrinogen dehydrogenase activity"/>
    <property type="evidence" value="ECO:0007669"/>
    <property type="project" value="UniProtKB-EC"/>
</dbReference>
<feature type="binding site" evidence="15">
    <location>
        <position position="151"/>
    </location>
    <ligand>
        <name>S-adenosyl-L-methionine</name>
        <dbReference type="ChEBI" id="CHEBI:59789"/>
        <label>1</label>
    </ligand>
</feature>
<reference evidence="18 19" key="1">
    <citation type="submission" date="2020-08" db="EMBL/GenBank/DDBJ databases">
        <title>Genomic Encyclopedia of Type Strains, Phase IV (KMG-IV): sequencing the most valuable type-strain genomes for metagenomic binning, comparative biology and taxonomic classification.</title>
        <authorList>
            <person name="Goeker M."/>
        </authorList>
    </citation>
    <scope>NUCLEOTIDE SEQUENCE [LARGE SCALE GENOMIC DNA]</scope>
    <source>
        <strain evidence="18 19">DSM 26723</strain>
    </source>
</reference>
<dbReference type="SFLD" id="SFLDG01065">
    <property type="entry name" value="anaerobic_coproporphyrinogen-I"/>
    <property type="match status" value="1"/>
</dbReference>
<comment type="caution">
    <text evidence="18">The sequence shown here is derived from an EMBL/GenBank/DDBJ whole genome shotgun (WGS) entry which is preliminary data.</text>
</comment>
<keyword evidence="19" id="KW-1185">Reference proteome</keyword>
<evidence type="ECO:0000256" key="3">
    <source>
        <dbReference type="ARBA" id="ARBA00005493"/>
    </source>
</evidence>
<dbReference type="EMBL" id="JACHHZ010000001">
    <property type="protein sequence ID" value="MBB6092120.1"/>
    <property type="molecule type" value="Genomic_DNA"/>
</dbReference>
<dbReference type="InterPro" id="IPR006638">
    <property type="entry name" value="Elp3/MiaA/NifB-like_rSAM"/>
</dbReference>
<feature type="binding site" evidence="15">
    <location>
        <position position="335"/>
    </location>
    <ligand>
        <name>S-adenosyl-L-methionine</name>
        <dbReference type="ChEBI" id="CHEBI:59789"/>
        <label>1</label>
    </ligand>
</feature>
<dbReference type="PIRSF" id="PIRSF000167">
    <property type="entry name" value="HemN"/>
    <property type="match status" value="1"/>
</dbReference>
<evidence type="ECO:0000256" key="14">
    <source>
        <dbReference type="PIRNR" id="PIRNR000167"/>
    </source>
</evidence>
<comment type="cofactor">
    <cofactor evidence="14 16">
        <name>[4Fe-4S] cluster</name>
        <dbReference type="ChEBI" id="CHEBI:49883"/>
    </cofactor>
    <text evidence="14 16">Binds 1 [4Fe-4S] cluster. The cluster is coordinated with 3 cysteines and an exchangeable S-adenosyl-L-methionine.</text>
</comment>
<dbReference type="GO" id="GO:0051539">
    <property type="term" value="F:4 iron, 4 sulfur cluster binding"/>
    <property type="evidence" value="ECO:0007669"/>
    <property type="project" value="UniProtKB-KW"/>
</dbReference>
<evidence type="ECO:0000256" key="8">
    <source>
        <dbReference type="ARBA" id="ARBA00022723"/>
    </source>
</evidence>
<feature type="binding site" evidence="16">
    <location>
        <position position="65"/>
    </location>
    <ligand>
        <name>[4Fe-4S] cluster</name>
        <dbReference type="ChEBI" id="CHEBI:49883"/>
        <note>4Fe-4S-S-AdoMet</note>
    </ligand>
</feature>
<comment type="similarity">
    <text evidence="3 14">Belongs to the anaerobic coproporphyrinogen-III oxidase family.</text>
</comment>
<gene>
    <name evidence="18" type="ORF">HNQ60_000966</name>
</gene>
<evidence type="ECO:0000313" key="18">
    <source>
        <dbReference type="EMBL" id="MBB6092120.1"/>
    </source>
</evidence>
<feature type="binding site" evidence="15">
    <location>
        <begin position="117"/>
        <end position="118"/>
    </location>
    <ligand>
        <name>S-adenosyl-L-methionine</name>
        <dbReference type="ChEBI" id="CHEBI:59789"/>
        <label>2</label>
    </ligand>
</feature>
<evidence type="ECO:0000256" key="4">
    <source>
        <dbReference type="ARBA" id="ARBA00011245"/>
    </source>
</evidence>
<dbReference type="FunFam" id="1.10.10.920:FF:000001">
    <property type="entry name" value="Coproporphyrinogen-III oxidase"/>
    <property type="match status" value="1"/>
</dbReference>
<dbReference type="NCBIfam" id="TIGR00538">
    <property type="entry name" value="hemN"/>
    <property type="match status" value="1"/>
</dbReference>
<evidence type="ECO:0000256" key="16">
    <source>
        <dbReference type="PIRSR" id="PIRSR000167-2"/>
    </source>
</evidence>
<feature type="binding site" evidence="16">
    <location>
        <position position="69"/>
    </location>
    <ligand>
        <name>[4Fe-4S] cluster</name>
        <dbReference type="ChEBI" id="CHEBI:49883"/>
        <note>4Fe-4S-S-AdoMet</note>
    </ligand>
</feature>
<dbReference type="InterPro" id="IPR007197">
    <property type="entry name" value="rSAM"/>
</dbReference>
<keyword evidence="10 14" id="KW-0408">Iron</keyword>
<keyword evidence="8 14" id="KW-0479">Metal-binding</keyword>
<evidence type="ECO:0000256" key="5">
    <source>
        <dbReference type="ARBA" id="ARBA00022485"/>
    </source>
</evidence>
<comment type="subunit">
    <text evidence="4">Monomer.</text>
</comment>
<dbReference type="SFLD" id="SFLDS00029">
    <property type="entry name" value="Radical_SAM"/>
    <property type="match status" value="1"/>
</dbReference>
<dbReference type="InterPro" id="IPR034505">
    <property type="entry name" value="Coproporphyrinogen-III_oxidase"/>
</dbReference>
<feature type="binding site" evidence="15">
    <location>
        <position position="178"/>
    </location>
    <ligand>
        <name>S-adenosyl-L-methionine</name>
        <dbReference type="ChEBI" id="CHEBI:59789"/>
        <label>2</label>
    </ligand>
</feature>
<dbReference type="AlphaFoldDB" id="A0A841HIJ5"/>
<dbReference type="Gene3D" id="1.10.10.920">
    <property type="match status" value="1"/>
</dbReference>
<dbReference type="GO" id="GO:0006782">
    <property type="term" value="P:protoporphyrinogen IX biosynthetic process"/>
    <property type="evidence" value="ECO:0007669"/>
    <property type="project" value="UniProtKB-UniPathway"/>
</dbReference>
<dbReference type="PANTHER" id="PTHR13932:SF6">
    <property type="entry name" value="OXYGEN-INDEPENDENT COPROPORPHYRINOGEN III OXIDASE"/>
    <property type="match status" value="1"/>
</dbReference>
<feature type="binding site" evidence="15">
    <location>
        <position position="215"/>
    </location>
    <ligand>
        <name>S-adenosyl-L-methionine</name>
        <dbReference type="ChEBI" id="CHEBI:59789"/>
        <label>2</label>
    </ligand>
</feature>
<keyword evidence="7 14" id="KW-0949">S-adenosyl-L-methionine</keyword>
<evidence type="ECO:0000256" key="7">
    <source>
        <dbReference type="ARBA" id="ARBA00022691"/>
    </source>
</evidence>
<dbReference type="GO" id="GO:0004109">
    <property type="term" value="F:coproporphyrinogen oxidase activity"/>
    <property type="evidence" value="ECO:0007669"/>
    <property type="project" value="InterPro"/>
</dbReference>
<feature type="binding site" evidence="15">
    <location>
        <position position="116"/>
    </location>
    <ligand>
        <name>S-adenosyl-L-methionine</name>
        <dbReference type="ChEBI" id="CHEBI:59789"/>
        <label>1</label>
    </ligand>
</feature>
<dbReference type="InterPro" id="IPR004558">
    <property type="entry name" value="Coprogen_oxidase_HemN"/>
</dbReference>
<dbReference type="Pfam" id="PF04055">
    <property type="entry name" value="Radical_SAM"/>
    <property type="match status" value="1"/>
</dbReference>
<keyword evidence="5 14" id="KW-0004">4Fe-4S</keyword>
<evidence type="ECO:0000256" key="13">
    <source>
        <dbReference type="ARBA" id="ARBA00048321"/>
    </source>
</evidence>
<keyword evidence="6 14" id="KW-0963">Cytoplasm</keyword>
<comment type="subcellular location">
    <subcellularLocation>
        <location evidence="1 14">Cytoplasm</location>
    </subcellularLocation>
</comment>
<feature type="binding site" evidence="15">
    <location>
        <position position="249"/>
    </location>
    <ligand>
        <name>S-adenosyl-L-methionine</name>
        <dbReference type="ChEBI" id="CHEBI:59789"/>
        <label>2</label>
    </ligand>
</feature>
<keyword evidence="9 14" id="KW-0560">Oxidoreductase</keyword>
<organism evidence="18 19">
    <name type="scientific">Povalibacter uvarum</name>
    <dbReference type="NCBI Taxonomy" id="732238"/>
    <lineage>
        <taxon>Bacteria</taxon>
        <taxon>Pseudomonadati</taxon>
        <taxon>Pseudomonadota</taxon>
        <taxon>Gammaproteobacteria</taxon>
        <taxon>Steroidobacterales</taxon>
        <taxon>Steroidobacteraceae</taxon>
        <taxon>Povalibacter</taxon>
    </lineage>
</organism>
<sequence>MNTIPPFDRELLVRYDKPGPRYTSYPTAPQFDARFDECAFREQALLSNADLIPRQLSLYVHVPYCFSPCFYCGCTRIITRDTNRAEPYLERLLRQVETVSCLFDRDREVVQIHLGGGTPNFLRPHHLEQLFSSLSRHFTFSSTAARDFSIEIDPRFIQAGDIEAYGRIGLNRASLGVQDFDPDVQRAVNRIQSVEQTLDVIERCRASGFRSVNVDLIYGLPKQTLAGFSRTLDTVLAARPDRLAIYGYAHMPSLFKAQRQIEEVDLPDAQTKLALLQVAIEKLSGAGYRYIGMDHFALPEDDLSKAQEEGKLHRNFMGYTTHADCDLIGLGVSAISHVGDSFSQSPRDLTSWELGVDQGRIPVWRGLRMSADDMIRSEVIQQLMCQGEIDIDRIERRYVIDFHQYFADAFPRLQALEADGLVILEPHRVVSTSRGRMLLRIIAMCFDNYLQQAAAATPRYSRVI</sequence>
<dbReference type="SUPFAM" id="SSF102114">
    <property type="entry name" value="Radical SAM enzymes"/>
    <property type="match status" value="1"/>
</dbReference>
<dbReference type="RefSeq" id="WP_184329871.1">
    <property type="nucleotide sequence ID" value="NZ_JACHHZ010000001.1"/>
</dbReference>
<protein>
    <recommendedName>
        <fullName evidence="14">Coproporphyrinogen-III oxidase</fullName>
        <ecNumber evidence="14">1.3.98.3</ecNumber>
    </recommendedName>
</protein>
<dbReference type="Pfam" id="PF06969">
    <property type="entry name" value="HemN_C"/>
    <property type="match status" value="1"/>
</dbReference>
<dbReference type="PROSITE" id="PS51918">
    <property type="entry name" value="RADICAL_SAM"/>
    <property type="match status" value="1"/>
</dbReference>
<feature type="binding site" evidence="15">
    <location>
        <begin position="71"/>
        <end position="73"/>
    </location>
    <ligand>
        <name>S-adenosyl-L-methionine</name>
        <dbReference type="ChEBI" id="CHEBI:59789"/>
        <label>2</label>
    </ligand>
</feature>
<accession>A0A841HIJ5</accession>
<dbReference type="SMART" id="SM00729">
    <property type="entry name" value="Elp3"/>
    <property type="match status" value="1"/>
</dbReference>
<dbReference type="UniPathway" id="UPA00251">
    <property type="reaction ID" value="UER00323"/>
</dbReference>
<dbReference type="GO" id="GO:0046872">
    <property type="term" value="F:metal ion binding"/>
    <property type="evidence" value="ECO:0007669"/>
    <property type="project" value="UniProtKB-KW"/>
</dbReference>
<evidence type="ECO:0000256" key="1">
    <source>
        <dbReference type="ARBA" id="ARBA00004496"/>
    </source>
</evidence>
<feature type="domain" description="Radical SAM core" evidence="17">
    <location>
        <begin position="50"/>
        <end position="286"/>
    </location>
</feature>
<evidence type="ECO:0000256" key="10">
    <source>
        <dbReference type="ARBA" id="ARBA00023004"/>
    </source>
</evidence>
<evidence type="ECO:0000256" key="6">
    <source>
        <dbReference type="ARBA" id="ARBA00022490"/>
    </source>
</evidence>
<comment type="catalytic activity">
    <reaction evidence="13 14">
        <text>coproporphyrinogen III + 2 S-adenosyl-L-methionine = protoporphyrinogen IX + 2 5'-deoxyadenosine + 2 L-methionine + 2 CO2</text>
        <dbReference type="Rhea" id="RHEA:15425"/>
        <dbReference type="ChEBI" id="CHEBI:16526"/>
        <dbReference type="ChEBI" id="CHEBI:17319"/>
        <dbReference type="ChEBI" id="CHEBI:57307"/>
        <dbReference type="ChEBI" id="CHEBI:57309"/>
        <dbReference type="ChEBI" id="CHEBI:57844"/>
        <dbReference type="ChEBI" id="CHEBI:59789"/>
        <dbReference type="EC" id="1.3.98.3"/>
    </reaction>
</comment>
<keyword evidence="12 14" id="KW-0627">Porphyrin biosynthesis</keyword>
<feature type="binding site" evidence="15">
    <location>
        <position position="190"/>
    </location>
    <ligand>
        <name>S-adenosyl-L-methionine</name>
        <dbReference type="ChEBI" id="CHEBI:59789"/>
        <label>2</label>
    </ligand>
</feature>
<keyword evidence="11 14" id="KW-0411">Iron-sulfur</keyword>
<feature type="binding site" evidence="15">
    <location>
        <position position="59"/>
    </location>
    <ligand>
        <name>S-adenosyl-L-methionine</name>
        <dbReference type="ChEBI" id="CHEBI:59789"/>
        <label>1</label>
    </ligand>
</feature>